<reference evidence="2" key="1">
    <citation type="journal article" date="2014" name="Int. J. Syst. Evol. Microbiol.">
        <title>Complete genome sequence of Corynebacterium casei LMG S-19264T (=DSM 44701T), isolated from a smear-ripened cheese.</title>
        <authorList>
            <consortium name="US DOE Joint Genome Institute (JGI-PGF)"/>
            <person name="Walter F."/>
            <person name="Albersmeier A."/>
            <person name="Kalinowski J."/>
            <person name="Ruckert C."/>
        </authorList>
    </citation>
    <scope>NUCLEOTIDE SEQUENCE</scope>
    <source>
        <strain evidence="2">JCM 4815</strain>
    </source>
</reference>
<feature type="domain" description="CHAT" evidence="1">
    <location>
        <begin position="4"/>
        <end position="144"/>
    </location>
</feature>
<dbReference type="Pfam" id="PF12770">
    <property type="entry name" value="CHAT"/>
    <property type="match status" value="1"/>
</dbReference>
<sequence>MTALPDHDIVHVACHAGHDAGRHHEGHLVLHDGRLHIGDIAAARTDRAGLAFLSACGTARNRLDLPDESVNLLSAFQLAGFSHLVGSLWQVTDQANTRLVSAFYDHLTTHQQATVADSLHHAMSRLREREPERPSLWTSHLHIGP</sequence>
<dbReference type="EMBL" id="BMVW01000014">
    <property type="protein sequence ID" value="GGZ30006.1"/>
    <property type="molecule type" value="Genomic_DNA"/>
</dbReference>
<evidence type="ECO:0000313" key="2">
    <source>
        <dbReference type="EMBL" id="GGZ30006.1"/>
    </source>
</evidence>
<reference evidence="2" key="2">
    <citation type="submission" date="2020-09" db="EMBL/GenBank/DDBJ databases">
        <authorList>
            <person name="Sun Q."/>
            <person name="Ohkuma M."/>
        </authorList>
    </citation>
    <scope>NUCLEOTIDE SEQUENCE</scope>
    <source>
        <strain evidence="2">JCM 4815</strain>
    </source>
</reference>
<accession>A0A918USF3</accession>
<evidence type="ECO:0000259" key="1">
    <source>
        <dbReference type="Pfam" id="PF12770"/>
    </source>
</evidence>
<organism evidence="2 3">
    <name type="scientific">Streptomyces poonensis</name>
    <dbReference type="NCBI Taxonomy" id="68255"/>
    <lineage>
        <taxon>Bacteria</taxon>
        <taxon>Bacillati</taxon>
        <taxon>Actinomycetota</taxon>
        <taxon>Actinomycetes</taxon>
        <taxon>Kitasatosporales</taxon>
        <taxon>Streptomycetaceae</taxon>
        <taxon>Streptomyces</taxon>
    </lineage>
</organism>
<keyword evidence="3" id="KW-1185">Reference proteome</keyword>
<protein>
    <recommendedName>
        <fullName evidence="1">CHAT domain-containing protein</fullName>
    </recommendedName>
</protein>
<dbReference type="InterPro" id="IPR024983">
    <property type="entry name" value="CHAT_dom"/>
</dbReference>
<name>A0A918USF3_9ACTN</name>
<dbReference type="AlphaFoldDB" id="A0A918USF3"/>
<dbReference type="Proteomes" id="UP000622166">
    <property type="component" value="Unassembled WGS sequence"/>
</dbReference>
<evidence type="ECO:0000313" key="3">
    <source>
        <dbReference type="Proteomes" id="UP000622166"/>
    </source>
</evidence>
<gene>
    <name evidence="2" type="ORF">GCM10010365_58090</name>
</gene>
<proteinExistence type="predicted"/>
<comment type="caution">
    <text evidence="2">The sequence shown here is derived from an EMBL/GenBank/DDBJ whole genome shotgun (WGS) entry which is preliminary data.</text>
</comment>